<keyword evidence="2" id="KW-1185">Reference proteome</keyword>
<comment type="caution">
    <text evidence="1">The sequence shown here is derived from an EMBL/GenBank/DDBJ whole genome shotgun (WGS) entry which is preliminary data.</text>
</comment>
<feature type="non-terminal residue" evidence="1">
    <location>
        <position position="1"/>
    </location>
</feature>
<protein>
    <submittedName>
        <fullName evidence="1">Uncharacterized protein</fullName>
    </submittedName>
</protein>
<dbReference type="AlphaFoldDB" id="A0ABD2NU58"/>
<name>A0ABD2NU58_9CUCU</name>
<evidence type="ECO:0000313" key="2">
    <source>
        <dbReference type="Proteomes" id="UP001516400"/>
    </source>
</evidence>
<dbReference type="Proteomes" id="UP001516400">
    <property type="component" value="Unassembled WGS sequence"/>
</dbReference>
<gene>
    <name evidence="1" type="ORF">HHI36_005124</name>
</gene>
<organism evidence="1 2">
    <name type="scientific">Cryptolaemus montrouzieri</name>
    <dbReference type="NCBI Taxonomy" id="559131"/>
    <lineage>
        <taxon>Eukaryota</taxon>
        <taxon>Metazoa</taxon>
        <taxon>Ecdysozoa</taxon>
        <taxon>Arthropoda</taxon>
        <taxon>Hexapoda</taxon>
        <taxon>Insecta</taxon>
        <taxon>Pterygota</taxon>
        <taxon>Neoptera</taxon>
        <taxon>Endopterygota</taxon>
        <taxon>Coleoptera</taxon>
        <taxon>Polyphaga</taxon>
        <taxon>Cucujiformia</taxon>
        <taxon>Coccinelloidea</taxon>
        <taxon>Coccinellidae</taxon>
        <taxon>Scymninae</taxon>
        <taxon>Scymnini</taxon>
        <taxon>Cryptolaemus</taxon>
    </lineage>
</organism>
<evidence type="ECO:0000313" key="1">
    <source>
        <dbReference type="EMBL" id="KAL3281921.1"/>
    </source>
</evidence>
<proteinExistence type="predicted"/>
<sequence>ALECKELRRAIIDKVNSIKENETWIVIENIGHTIVVASWNFTFKEDENEGIRRKGRQVANGNI</sequence>
<dbReference type="EMBL" id="JABFTP020000144">
    <property type="protein sequence ID" value="KAL3281921.1"/>
    <property type="molecule type" value="Genomic_DNA"/>
</dbReference>
<accession>A0ABD2NU58</accession>
<reference evidence="1 2" key="1">
    <citation type="journal article" date="2021" name="BMC Biol.">
        <title>Horizontally acquired antibacterial genes associated with adaptive radiation of ladybird beetles.</title>
        <authorList>
            <person name="Li H.S."/>
            <person name="Tang X.F."/>
            <person name="Huang Y.H."/>
            <person name="Xu Z.Y."/>
            <person name="Chen M.L."/>
            <person name="Du X.Y."/>
            <person name="Qiu B.Y."/>
            <person name="Chen P.T."/>
            <person name="Zhang W."/>
            <person name="Slipinski A."/>
            <person name="Escalona H.E."/>
            <person name="Waterhouse R.M."/>
            <person name="Zwick A."/>
            <person name="Pang H."/>
        </authorList>
    </citation>
    <scope>NUCLEOTIDE SEQUENCE [LARGE SCALE GENOMIC DNA]</scope>
    <source>
        <strain evidence="1">SYSU2018</strain>
    </source>
</reference>